<dbReference type="Pfam" id="PF00005">
    <property type="entry name" value="ABC_tran"/>
    <property type="match status" value="1"/>
</dbReference>
<keyword evidence="7 9" id="KW-1133">Transmembrane helix</keyword>
<reference evidence="12 13" key="1">
    <citation type="submission" date="2021-03" db="EMBL/GenBank/DDBJ databases">
        <title>Antimicrobial resistance genes in bacteria isolated from Japanese honey, and their potential for conferring macrolide and lincosamide resistance in the American foulbrood pathogen Paenibacillus larvae.</title>
        <authorList>
            <person name="Okamoto M."/>
            <person name="Kumagai M."/>
            <person name="Kanamori H."/>
            <person name="Takamatsu D."/>
        </authorList>
    </citation>
    <scope>NUCLEOTIDE SEQUENCE [LARGE SCALE GENOMIC DNA]</scope>
    <source>
        <strain evidence="12 13">J34TS1</strain>
    </source>
</reference>
<dbReference type="SUPFAM" id="SSF52540">
    <property type="entry name" value="P-loop containing nucleoside triphosphate hydrolases"/>
    <property type="match status" value="1"/>
</dbReference>
<evidence type="ECO:0000256" key="7">
    <source>
        <dbReference type="ARBA" id="ARBA00022989"/>
    </source>
</evidence>
<sequence length="589" mass="64787">MSNALAFLLRLAGTERIRLLLSCVCSAVSSLCALIPFVVVYRIAELVLADSIDAAAIGRLILIALIAVLFRFALMGISSMLAHAAAFRVLYDLRVRLIDKLGKLPLGFFGEQHSGRLKKVISDDVERIESFIAHHLPDLTASVVTPIITAIYLFTVDWRLAIAALLPVPAAFAVQLLMAARGKRSDDMKKMHDLSETMNGAIVEFVHAMPVIKSFNQTVHSFARYHDSVENYASLWTHIARKNTPLYVLYLLLLESGLLFILPAGLWMYERQAVTLPVLLLFLLLGVGLTTPLRQISTLSHMMQNNLESVRRIEAVLAEEEQKADEAGFRRPERYDIDFRQVRFSYGSREVLKGVQVKAEHGKVTAFVGPSGAGKSTAAQLIARFYDPSHGEIRLGGKDIRSYAPERLMDMVSFVFQDVPVISDTVFANLRMGKPDAELGELIHAAKAAQAHEFISTLPDGYDTLIGEGGISLSGGERQRLAIARAILKNAPVLILDEAFAFADAENESKIQEALSRLLQGKTVVVIAHRLSTIADADHIVVFDNGHIVGAGTHAELLEHCSLYSNMWQAHREAGEWSLTGEGGKVCLT</sequence>
<dbReference type="InterPro" id="IPR003593">
    <property type="entry name" value="AAA+_ATPase"/>
</dbReference>
<feature type="transmembrane region" description="Helical" evidence="9">
    <location>
        <begin position="160"/>
        <end position="180"/>
    </location>
</feature>
<dbReference type="PANTHER" id="PTHR24221:SF397">
    <property type="entry name" value="ABC TRANSPORTER, ATP-BINDING TRANSMEMBRANE PROTEIN"/>
    <property type="match status" value="1"/>
</dbReference>
<keyword evidence="6" id="KW-0067">ATP-binding</keyword>
<proteinExistence type="predicted"/>
<keyword evidence="8 9" id="KW-0472">Membrane</keyword>
<dbReference type="EMBL" id="BORT01000001">
    <property type="protein sequence ID" value="GIO45344.1"/>
    <property type="molecule type" value="Genomic_DNA"/>
</dbReference>
<evidence type="ECO:0000256" key="5">
    <source>
        <dbReference type="ARBA" id="ARBA00022741"/>
    </source>
</evidence>
<dbReference type="AlphaFoldDB" id="A0A919Y7Q3"/>
<dbReference type="GO" id="GO:0005886">
    <property type="term" value="C:plasma membrane"/>
    <property type="evidence" value="ECO:0007669"/>
    <property type="project" value="UniProtKB-SubCell"/>
</dbReference>
<feature type="transmembrane region" description="Helical" evidence="9">
    <location>
        <begin position="274"/>
        <end position="293"/>
    </location>
</feature>
<keyword evidence="2" id="KW-0813">Transport</keyword>
<protein>
    <submittedName>
        <fullName evidence="12">ABC transporter permease</fullName>
    </submittedName>
</protein>
<evidence type="ECO:0000256" key="4">
    <source>
        <dbReference type="ARBA" id="ARBA00022692"/>
    </source>
</evidence>
<dbReference type="PANTHER" id="PTHR24221">
    <property type="entry name" value="ATP-BINDING CASSETTE SUB-FAMILY B"/>
    <property type="match status" value="1"/>
</dbReference>
<dbReference type="GO" id="GO:0016887">
    <property type="term" value="F:ATP hydrolysis activity"/>
    <property type="evidence" value="ECO:0007669"/>
    <property type="project" value="InterPro"/>
</dbReference>
<dbReference type="Proteomes" id="UP000682811">
    <property type="component" value="Unassembled WGS sequence"/>
</dbReference>
<dbReference type="GO" id="GO:0005524">
    <property type="term" value="F:ATP binding"/>
    <property type="evidence" value="ECO:0007669"/>
    <property type="project" value="UniProtKB-KW"/>
</dbReference>
<keyword evidence="13" id="KW-1185">Reference proteome</keyword>
<evidence type="ECO:0000256" key="8">
    <source>
        <dbReference type="ARBA" id="ARBA00023136"/>
    </source>
</evidence>
<evidence type="ECO:0000259" key="10">
    <source>
        <dbReference type="PROSITE" id="PS50893"/>
    </source>
</evidence>
<dbReference type="FunFam" id="3.40.50.300:FF:000221">
    <property type="entry name" value="Multidrug ABC transporter ATP-binding protein"/>
    <property type="match status" value="1"/>
</dbReference>
<feature type="transmembrane region" description="Helical" evidence="9">
    <location>
        <begin position="136"/>
        <end position="154"/>
    </location>
</feature>
<keyword evidence="5" id="KW-0547">Nucleotide-binding</keyword>
<evidence type="ECO:0000256" key="6">
    <source>
        <dbReference type="ARBA" id="ARBA00022840"/>
    </source>
</evidence>
<dbReference type="InterPro" id="IPR017871">
    <property type="entry name" value="ABC_transporter-like_CS"/>
</dbReference>
<evidence type="ECO:0000256" key="3">
    <source>
        <dbReference type="ARBA" id="ARBA00022475"/>
    </source>
</evidence>
<name>A0A919Y7Q3_9BACL</name>
<dbReference type="FunFam" id="1.20.1560.10:FF:000127">
    <property type="entry name" value="ABC transporter ATP-binding protein"/>
    <property type="match status" value="1"/>
</dbReference>
<dbReference type="InterPro" id="IPR003439">
    <property type="entry name" value="ABC_transporter-like_ATP-bd"/>
</dbReference>
<dbReference type="RefSeq" id="WP_212976553.1">
    <property type="nucleotide sequence ID" value="NZ_AP025343.1"/>
</dbReference>
<evidence type="ECO:0000313" key="12">
    <source>
        <dbReference type="EMBL" id="GIO45344.1"/>
    </source>
</evidence>
<dbReference type="GO" id="GO:0140359">
    <property type="term" value="F:ABC-type transporter activity"/>
    <property type="evidence" value="ECO:0007669"/>
    <property type="project" value="InterPro"/>
</dbReference>
<organism evidence="12 13">
    <name type="scientific">Paenibacillus azoreducens</name>
    <dbReference type="NCBI Taxonomy" id="116718"/>
    <lineage>
        <taxon>Bacteria</taxon>
        <taxon>Bacillati</taxon>
        <taxon>Bacillota</taxon>
        <taxon>Bacilli</taxon>
        <taxon>Bacillales</taxon>
        <taxon>Paenibacillaceae</taxon>
        <taxon>Paenibacillus</taxon>
    </lineage>
</organism>
<evidence type="ECO:0000313" key="13">
    <source>
        <dbReference type="Proteomes" id="UP000682811"/>
    </source>
</evidence>
<dbReference type="GO" id="GO:0034040">
    <property type="term" value="F:ATPase-coupled lipid transmembrane transporter activity"/>
    <property type="evidence" value="ECO:0007669"/>
    <property type="project" value="TreeGrafter"/>
</dbReference>
<dbReference type="Pfam" id="PF00664">
    <property type="entry name" value="ABC_membrane"/>
    <property type="match status" value="1"/>
</dbReference>
<gene>
    <name evidence="12" type="ORF">J34TS1_01090</name>
</gene>
<dbReference type="InterPro" id="IPR011527">
    <property type="entry name" value="ABC1_TM_dom"/>
</dbReference>
<evidence type="ECO:0000256" key="9">
    <source>
        <dbReference type="SAM" id="Phobius"/>
    </source>
</evidence>
<feature type="domain" description="ABC transporter" evidence="10">
    <location>
        <begin position="337"/>
        <end position="570"/>
    </location>
</feature>
<comment type="subcellular location">
    <subcellularLocation>
        <location evidence="1">Cell membrane</location>
        <topology evidence="1">Multi-pass membrane protein</topology>
    </subcellularLocation>
</comment>
<dbReference type="Gene3D" id="1.20.1560.10">
    <property type="entry name" value="ABC transporter type 1, transmembrane domain"/>
    <property type="match status" value="1"/>
</dbReference>
<keyword evidence="3" id="KW-1003">Cell membrane</keyword>
<dbReference type="Gene3D" id="3.40.50.300">
    <property type="entry name" value="P-loop containing nucleotide triphosphate hydrolases"/>
    <property type="match status" value="1"/>
</dbReference>
<dbReference type="InterPro" id="IPR039421">
    <property type="entry name" value="Type_1_exporter"/>
</dbReference>
<dbReference type="InterPro" id="IPR036640">
    <property type="entry name" value="ABC1_TM_sf"/>
</dbReference>
<dbReference type="PROSITE" id="PS00211">
    <property type="entry name" value="ABC_TRANSPORTER_1"/>
    <property type="match status" value="1"/>
</dbReference>
<comment type="caution">
    <text evidence="12">The sequence shown here is derived from an EMBL/GenBank/DDBJ whole genome shotgun (WGS) entry which is preliminary data.</text>
</comment>
<dbReference type="PROSITE" id="PS50929">
    <property type="entry name" value="ABC_TM1F"/>
    <property type="match status" value="1"/>
</dbReference>
<evidence type="ECO:0000259" key="11">
    <source>
        <dbReference type="PROSITE" id="PS50929"/>
    </source>
</evidence>
<feature type="transmembrane region" description="Helical" evidence="9">
    <location>
        <begin position="247"/>
        <end position="268"/>
    </location>
</feature>
<feature type="transmembrane region" description="Helical" evidence="9">
    <location>
        <begin position="56"/>
        <end position="74"/>
    </location>
</feature>
<dbReference type="SMART" id="SM00382">
    <property type="entry name" value="AAA"/>
    <property type="match status" value="1"/>
</dbReference>
<feature type="transmembrane region" description="Helical" evidence="9">
    <location>
        <begin position="20"/>
        <end position="44"/>
    </location>
</feature>
<feature type="domain" description="ABC transmembrane type-1" evidence="11">
    <location>
        <begin position="20"/>
        <end position="305"/>
    </location>
</feature>
<accession>A0A919Y7Q3</accession>
<evidence type="ECO:0000256" key="1">
    <source>
        <dbReference type="ARBA" id="ARBA00004651"/>
    </source>
</evidence>
<dbReference type="PROSITE" id="PS50893">
    <property type="entry name" value="ABC_TRANSPORTER_2"/>
    <property type="match status" value="1"/>
</dbReference>
<dbReference type="SUPFAM" id="SSF90123">
    <property type="entry name" value="ABC transporter transmembrane region"/>
    <property type="match status" value="1"/>
</dbReference>
<dbReference type="InterPro" id="IPR027417">
    <property type="entry name" value="P-loop_NTPase"/>
</dbReference>
<evidence type="ECO:0000256" key="2">
    <source>
        <dbReference type="ARBA" id="ARBA00022448"/>
    </source>
</evidence>
<keyword evidence="4 9" id="KW-0812">Transmembrane</keyword>